<feature type="domain" description="RING-type" evidence="5">
    <location>
        <begin position="14"/>
        <end position="51"/>
    </location>
</feature>
<dbReference type="CDD" id="cd01670">
    <property type="entry name" value="Death"/>
    <property type="match status" value="1"/>
</dbReference>
<dbReference type="InterPro" id="IPR011029">
    <property type="entry name" value="DEATH-like_dom_sf"/>
</dbReference>
<dbReference type="InterPro" id="IPR013083">
    <property type="entry name" value="Znf_RING/FYVE/PHD"/>
</dbReference>
<dbReference type="GO" id="GO:0007165">
    <property type="term" value="P:signal transduction"/>
    <property type="evidence" value="ECO:0007669"/>
    <property type="project" value="InterPro"/>
</dbReference>
<dbReference type="InterPro" id="IPR000488">
    <property type="entry name" value="Death_dom"/>
</dbReference>
<gene>
    <name evidence="6" type="ORF">OCBIM_22000333mg</name>
</gene>
<dbReference type="SMART" id="SM00005">
    <property type="entry name" value="DEATH"/>
    <property type="match status" value="1"/>
</dbReference>
<keyword evidence="2" id="KW-0862">Zinc</keyword>
<reference evidence="6" key="1">
    <citation type="submission" date="2015-07" db="EMBL/GenBank/DDBJ databases">
        <title>MeaNS - Measles Nucleotide Surveillance Program.</title>
        <authorList>
            <person name="Tran T."/>
            <person name="Druce J."/>
        </authorList>
    </citation>
    <scope>NUCLEOTIDE SEQUENCE</scope>
    <source>
        <strain evidence="6">UCB-OBI-ISO-001</strain>
        <tissue evidence="6">Gonad</tissue>
    </source>
</reference>
<evidence type="ECO:0000256" key="1">
    <source>
        <dbReference type="ARBA" id="ARBA00022771"/>
    </source>
</evidence>
<evidence type="ECO:0000259" key="5">
    <source>
        <dbReference type="PROSITE" id="PS50089"/>
    </source>
</evidence>
<dbReference type="GO" id="GO:0008270">
    <property type="term" value="F:zinc ion binding"/>
    <property type="evidence" value="ECO:0007669"/>
    <property type="project" value="UniProtKB-KW"/>
</dbReference>
<dbReference type="InterPro" id="IPR001841">
    <property type="entry name" value="Znf_RING"/>
</dbReference>
<evidence type="ECO:0008006" key="7">
    <source>
        <dbReference type="Google" id="ProtNLM"/>
    </source>
</evidence>
<dbReference type="Pfam" id="PF00531">
    <property type="entry name" value="Death"/>
    <property type="match status" value="1"/>
</dbReference>
<feature type="domain" description="Death" evidence="4">
    <location>
        <begin position="66"/>
        <end position="151"/>
    </location>
</feature>
<name>A0A0L8G5M8_OCTBM</name>
<dbReference type="Gene3D" id="1.10.533.10">
    <property type="entry name" value="Death Domain, Fas"/>
    <property type="match status" value="1"/>
</dbReference>
<dbReference type="EMBL" id="KQ423927">
    <property type="protein sequence ID" value="KOF71895.1"/>
    <property type="molecule type" value="Genomic_DNA"/>
</dbReference>
<keyword evidence="1 3" id="KW-0479">Metal-binding</keyword>
<dbReference type="Gene3D" id="3.30.40.10">
    <property type="entry name" value="Zinc/RING finger domain, C3HC4 (zinc finger)"/>
    <property type="match status" value="1"/>
</dbReference>
<accession>A0A0L8G5M8</accession>
<dbReference type="AlphaFoldDB" id="A0A0L8G5M8"/>
<dbReference type="PROSITE" id="PS50089">
    <property type="entry name" value="ZF_RING_2"/>
    <property type="match status" value="1"/>
</dbReference>
<dbReference type="KEGG" id="obi:106879217"/>
<evidence type="ECO:0000313" key="6">
    <source>
        <dbReference type="EMBL" id="KOF71895.1"/>
    </source>
</evidence>
<dbReference type="Pfam" id="PF13920">
    <property type="entry name" value="zf-C3HC4_3"/>
    <property type="match status" value="1"/>
</dbReference>
<proteinExistence type="predicted"/>
<dbReference type="SUPFAM" id="SSF47986">
    <property type="entry name" value="DEATH domain"/>
    <property type="match status" value="1"/>
</dbReference>
<organism evidence="6">
    <name type="scientific">Octopus bimaculoides</name>
    <name type="common">California two-spotted octopus</name>
    <dbReference type="NCBI Taxonomy" id="37653"/>
    <lineage>
        <taxon>Eukaryota</taxon>
        <taxon>Metazoa</taxon>
        <taxon>Spiralia</taxon>
        <taxon>Lophotrochozoa</taxon>
        <taxon>Mollusca</taxon>
        <taxon>Cephalopoda</taxon>
        <taxon>Coleoidea</taxon>
        <taxon>Octopodiformes</taxon>
        <taxon>Octopoda</taxon>
        <taxon>Incirrata</taxon>
        <taxon>Octopodidae</taxon>
        <taxon>Octopus</taxon>
    </lineage>
</organism>
<evidence type="ECO:0000256" key="3">
    <source>
        <dbReference type="PROSITE-ProRule" id="PRU00175"/>
    </source>
</evidence>
<evidence type="ECO:0000256" key="2">
    <source>
        <dbReference type="ARBA" id="ARBA00022833"/>
    </source>
</evidence>
<dbReference type="OrthoDB" id="10031931at2759"/>
<dbReference type="PROSITE" id="PS50017">
    <property type="entry name" value="DEATH_DOMAIN"/>
    <property type="match status" value="1"/>
</dbReference>
<protein>
    <recommendedName>
        <fullName evidence="7">Death domain-containing protein</fullName>
    </recommendedName>
</protein>
<sequence>MLSVAYGYALFHRCLLCEVNDATVMFHPCEHTVTCNDCCLKIERKTCPECRQVIAEKSGFESIKLEVKHLNRVSMMLGNQWQQVGIELGLKQIELDIIKADHPCDTIGQSFQMLKKWFKKCKTNERTFKTLRDAFELFHCYDALKCLDSVNV</sequence>
<evidence type="ECO:0000259" key="4">
    <source>
        <dbReference type="PROSITE" id="PS50017"/>
    </source>
</evidence>
<keyword evidence="1 3" id="KW-0863">Zinc-finger</keyword>